<dbReference type="AlphaFoldDB" id="A0A5B9FQA7"/>
<keyword evidence="2" id="KW-0238">DNA-binding</keyword>
<dbReference type="GO" id="GO:0003677">
    <property type="term" value="F:DNA binding"/>
    <property type="evidence" value="ECO:0007669"/>
    <property type="project" value="UniProtKB-KW"/>
</dbReference>
<evidence type="ECO:0000256" key="1">
    <source>
        <dbReference type="ARBA" id="ARBA00008857"/>
    </source>
</evidence>
<organism evidence="5 6">
    <name type="scientific">Flavobacterium alkalisoli</name>
    <dbReference type="NCBI Taxonomy" id="2602769"/>
    <lineage>
        <taxon>Bacteria</taxon>
        <taxon>Pseudomonadati</taxon>
        <taxon>Bacteroidota</taxon>
        <taxon>Flavobacteriia</taxon>
        <taxon>Flavobacteriales</taxon>
        <taxon>Flavobacteriaceae</taxon>
        <taxon>Flavobacterium</taxon>
    </lineage>
</organism>
<comment type="similarity">
    <text evidence="1">Belongs to the 'phage' integrase family.</text>
</comment>
<evidence type="ECO:0000256" key="2">
    <source>
        <dbReference type="ARBA" id="ARBA00023125"/>
    </source>
</evidence>
<dbReference type="InterPro" id="IPR013762">
    <property type="entry name" value="Integrase-like_cat_sf"/>
</dbReference>
<dbReference type="Pfam" id="PF13102">
    <property type="entry name" value="Phage_int_SAM_5"/>
    <property type="match status" value="1"/>
</dbReference>
<reference evidence="5 6" key="1">
    <citation type="submission" date="2019-08" db="EMBL/GenBank/DDBJ databases">
        <title>Flavobacterium alkalisoli sp. nov., isolated from rhizosphere soil of Suaeda salsa.</title>
        <authorList>
            <person name="Sun J.-Q."/>
            <person name="Xu L."/>
        </authorList>
    </citation>
    <scope>NUCLEOTIDE SEQUENCE [LARGE SCALE GENOMIC DNA]</scope>
    <source>
        <strain evidence="5 6">XS-5</strain>
    </source>
</reference>
<dbReference type="Pfam" id="PF00589">
    <property type="entry name" value="Phage_integrase"/>
    <property type="match status" value="1"/>
</dbReference>
<dbReference type="OrthoDB" id="892893at2"/>
<dbReference type="SUPFAM" id="SSF56349">
    <property type="entry name" value="DNA breaking-rejoining enzymes"/>
    <property type="match status" value="1"/>
</dbReference>
<dbReference type="Gene3D" id="1.10.150.130">
    <property type="match status" value="1"/>
</dbReference>
<protein>
    <submittedName>
        <fullName evidence="5">Site-specific integrase</fullName>
    </submittedName>
</protein>
<dbReference type="KEGG" id="fak:FUA48_06070"/>
<dbReference type="PANTHER" id="PTHR30349:SF64">
    <property type="entry name" value="PROPHAGE INTEGRASE INTD-RELATED"/>
    <property type="match status" value="1"/>
</dbReference>
<proteinExistence type="inferred from homology"/>
<dbReference type="Proteomes" id="UP000321222">
    <property type="component" value="Chromosome"/>
</dbReference>
<dbReference type="InterPro" id="IPR002104">
    <property type="entry name" value="Integrase_catalytic"/>
</dbReference>
<dbReference type="InterPro" id="IPR010998">
    <property type="entry name" value="Integrase_recombinase_N"/>
</dbReference>
<dbReference type="GO" id="GO:0006310">
    <property type="term" value="P:DNA recombination"/>
    <property type="evidence" value="ECO:0007669"/>
    <property type="project" value="UniProtKB-KW"/>
</dbReference>
<dbReference type="PROSITE" id="PS51898">
    <property type="entry name" value="TYR_RECOMBINASE"/>
    <property type="match status" value="1"/>
</dbReference>
<sequence>MATGNYRVKTDKDWNSIYYRFKQGKQFDFELSTGIETPKGRWSSSKQEILSTAEMDYKAANIKLKEFNTYILKEFQSSKLDSQIITSRWLKEKISSFFNRETYNPEIDNKVFFAHYITKFIEEARNKKNKRGTTISSRTIQHYRTTLIKIQEFESYEGKKLKLTDIDIKFHGKFVLFLEEQQHLNPNTIGGYIDNIKLFCRTADQKDYNVSKDYKLSDFYSPTNETNDVYLTEEEIDKIYNHKFEQDYLTNARDWLIIGVWTGLRVSDLLKLRLEDIKDGLIYNVNKKTDYPAIIPVHHHVEEILNRLSGLPRKISEQKFNKYIKEACKLAGITEKVEGAKIVPVEVVGINEKITKIHRKKKGIYPKHELVSSHTCRRSFATNHYGKLDTLTIMKITGHVTESQFLAYIKITPKEHAEKLRAHWVNQRKAA</sequence>
<dbReference type="InterPro" id="IPR025269">
    <property type="entry name" value="SAM-like_dom"/>
</dbReference>
<name>A0A5B9FQA7_9FLAO</name>
<keyword evidence="3" id="KW-0233">DNA recombination</keyword>
<evidence type="ECO:0000259" key="4">
    <source>
        <dbReference type="PROSITE" id="PS51898"/>
    </source>
</evidence>
<dbReference type="EMBL" id="CP042831">
    <property type="protein sequence ID" value="QEE49160.1"/>
    <property type="molecule type" value="Genomic_DNA"/>
</dbReference>
<accession>A0A5B9FQA7</accession>
<gene>
    <name evidence="5" type="ORF">FUA48_06070</name>
</gene>
<dbReference type="Gene3D" id="1.10.443.10">
    <property type="entry name" value="Intergrase catalytic core"/>
    <property type="match status" value="1"/>
</dbReference>
<keyword evidence="6" id="KW-1185">Reference proteome</keyword>
<evidence type="ECO:0000256" key="3">
    <source>
        <dbReference type="ARBA" id="ARBA00023172"/>
    </source>
</evidence>
<dbReference type="InterPro" id="IPR050090">
    <property type="entry name" value="Tyrosine_recombinase_XerCD"/>
</dbReference>
<dbReference type="RefSeq" id="WP_147582715.1">
    <property type="nucleotide sequence ID" value="NZ_CP042831.1"/>
</dbReference>
<feature type="domain" description="Tyr recombinase" evidence="4">
    <location>
        <begin position="226"/>
        <end position="421"/>
    </location>
</feature>
<dbReference type="GO" id="GO:0015074">
    <property type="term" value="P:DNA integration"/>
    <property type="evidence" value="ECO:0007669"/>
    <property type="project" value="InterPro"/>
</dbReference>
<dbReference type="InterPro" id="IPR011010">
    <property type="entry name" value="DNA_brk_join_enz"/>
</dbReference>
<evidence type="ECO:0000313" key="5">
    <source>
        <dbReference type="EMBL" id="QEE49160.1"/>
    </source>
</evidence>
<dbReference type="PANTHER" id="PTHR30349">
    <property type="entry name" value="PHAGE INTEGRASE-RELATED"/>
    <property type="match status" value="1"/>
</dbReference>
<evidence type="ECO:0000313" key="6">
    <source>
        <dbReference type="Proteomes" id="UP000321222"/>
    </source>
</evidence>